<sequence>MTHTAQARKITPSFSHPQCAQRIAVEHRKLAEIPATSTQRSCNNLDHLFLNAA</sequence>
<dbReference type="GeneID" id="17321248"/>
<reference evidence="2" key="1">
    <citation type="journal article" date="2013" name="Proc. Natl. Acad. Sci. U.S.A.">
        <title>Genome structure and metabolic features in the red seaweed Chondrus crispus shed light on evolution of the Archaeplastida.</title>
        <authorList>
            <person name="Collen J."/>
            <person name="Porcel B."/>
            <person name="Carre W."/>
            <person name="Ball S.G."/>
            <person name="Chaparro C."/>
            <person name="Tonon T."/>
            <person name="Barbeyron T."/>
            <person name="Michel G."/>
            <person name="Noel B."/>
            <person name="Valentin K."/>
            <person name="Elias M."/>
            <person name="Artiguenave F."/>
            <person name="Arun A."/>
            <person name="Aury J.M."/>
            <person name="Barbosa-Neto J.F."/>
            <person name="Bothwell J.H."/>
            <person name="Bouget F.Y."/>
            <person name="Brillet L."/>
            <person name="Cabello-Hurtado F."/>
            <person name="Capella-Gutierrez S."/>
            <person name="Charrier B."/>
            <person name="Cladiere L."/>
            <person name="Cock J.M."/>
            <person name="Coelho S.M."/>
            <person name="Colleoni C."/>
            <person name="Czjzek M."/>
            <person name="Da Silva C."/>
            <person name="Delage L."/>
            <person name="Denoeud F."/>
            <person name="Deschamps P."/>
            <person name="Dittami S.M."/>
            <person name="Gabaldon T."/>
            <person name="Gachon C.M."/>
            <person name="Groisillier A."/>
            <person name="Herve C."/>
            <person name="Jabbari K."/>
            <person name="Katinka M."/>
            <person name="Kloareg B."/>
            <person name="Kowalczyk N."/>
            <person name="Labadie K."/>
            <person name="Leblanc C."/>
            <person name="Lopez P.J."/>
            <person name="McLachlan D.H."/>
            <person name="Meslet-Cladiere L."/>
            <person name="Moustafa A."/>
            <person name="Nehr Z."/>
            <person name="Nyvall Collen P."/>
            <person name="Panaud O."/>
            <person name="Partensky F."/>
            <person name="Poulain J."/>
            <person name="Rensing S.A."/>
            <person name="Rousvoal S."/>
            <person name="Samson G."/>
            <person name="Symeonidi A."/>
            <person name="Weissenbach J."/>
            <person name="Zambounis A."/>
            <person name="Wincker P."/>
            <person name="Boyen C."/>
        </authorList>
    </citation>
    <scope>NUCLEOTIDE SEQUENCE [LARGE SCALE GENOMIC DNA]</scope>
    <source>
        <strain evidence="2">cv. Stackhouse</strain>
    </source>
</reference>
<dbReference type="KEGG" id="ccp:CHC_T00002504001"/>
<keyword evidence="2" id="KW-1185">Reference proteome</keyword>
<dbReference type="Gramene" id="CDF33716">
    <property type="protein sequence ID" value="CDF33716"/>
    <property type="gene ID" value="CHC_T00002504001"/>
</dbReference>
<dbReference type="RefSeq" id="XP_005713535.1">
    <property type="nucleotide sequence ID" value="XM_005713478.1"/>
</dbReference>
<dbReference type="AlphaFoldDB" id="R7Q8K0"/>
<protein>
    <submittedName>
        <fullName evidence="1">Uncharacterized protein</fullName>
    </submittedName>
</protein>
<evidence type="ECO:0000313" key="1">
    <source>
        <dbReference type="EMBL" id="CDF33716.1"/>
    </source>
</evidence>
<dbReference type="Proteomes" id="UP000012073">
    <property type="component" value="Unassembled WGS sequence"/>
</dbReference>
<gene>
    <name evidence="1" type="ORF">CHC_T00002504001</name>
</gene>
<dbReference type="EMBL" id="HG001655">
    <property type="protein sequence ID" value="CDF33716.1"/>
    <property type="molecule type" value="Genomic_DNA"/>
</dbReference>
<name>R7Q8K0_CHOCR</name>
<evidence type="ECO:0000313" key="2">
    <source>
        <dbReference type="Proteomes" id="UP000012073"/>
    </source>
</evidence>
<organism evidence="1 2">
    <name type="scientific">Chondrus crispus</name>
    <name type="common">Carrageen Irish moss</name>
    <name type="synonym">Polymorpha crispa</name>
    <dbReference type="NCBI Taxonomy" id="2769"/>
    <lineage>
        <taxon>Eukaryota</taxon>
        <taxon>Rhodophyta</taxon>
        <taxon>Florideophyceae</taxon>
        <taxon>Rhodymeniophycidae</taxon>
        <taxon>Gigartinales</taxon>
        <taxon>Gigartinaceae</taxon>
        <taxon>Chondrus</taxon>
    </lineage>
</organism>
<proteinExistence type="predicted"/>
<accession>R7Q8K0</accession>